<feature type="non-terminal residue" evidence="2">
    <location>
        <position position="1"/>
    </location>
</feature>
<dbReference type="Proteomes" id="UP000308267">
    <property type="component" value="Unassembled WGS sequence"/>
</dbReference>
<accession>A0A4S2KQK4</accession>
<evidence type="ECO:0000256" key="1">
    <source>
        <dbReference type="SAM" id="SignalP"/>
    </source>
</evidence>
<dbReference type="AlphaFoldDB" id="A0A4S2KQK4"/>
<proteinExistence type="predicted"/>
<comment type="caution">
    <text evidence="2">The sequence shown here is derived from an EMBL/GenBank/DDBJ whole genome shotgun (WGS) entry which is preliminary data.</text>
</comment>
<protein>
    <submittedName>
        <fullName evidence="2">Uncharacterized protein</fullName>
    </submittedName>
</protein>
<keyword evidence="1" id="KW-0732">Signal</keyword>
<gene>
    <name evidence="2" type="ORF">CRM22_010698</name>
</gene>
<feature type="non-terminal residue" evidence="2">
    <location>
        <position position="115"/>
    </location>
</feature>
<organism evidence="2 3">
    <name type="scientific">Opisthorchis felineus</name>
    <dbReference type="NCBI Taxonomy" id="147828"/>
    <lineage>
        <taxon>Eukaryota</taxon>
        <taxon>Metazoa</taxon>
        <taxon>Spiralia</taxon>
        <taxon>Lophotrochozoa</taxon>
        <taxon>Platyhelminthes</taxon>
        <taxon>Trematoda</taxon>
        <taxon>Digenea</taxon>
        <taxon>Opisthorchiida</taxon>
        <taxon>Opisthorchiata</taxon>
        <taxon>Opisthorchiidae</taxon>
        <taxon>Opisthorchis</taxon>
    </lineage>
</organism>
<feature type="signal peptide" evidence="1">
    <location>
        <begin position="1"/>
        <end position="17"/>
    </location>
</feature>
<dbReference type="EMBL" id="SJOL01010112">
    <property type="protein sequence ID" value="TGZ52162.1"/>
    <property type="molecule type" value="Genomic_DNA"/>
</dbReference>
<sequence length="115" mass="12880">RVLCATVLVAIHALVDGQLLDPMLPSLSREEYDLITKLSEEAIKEIPTTTENVFDRDTVAKWNEEYNKLTSSMALCLSKDEKCEESSKDQIKANGKKLTMEVYPSLMKGLKGLSE</sequence>
<evidence type="ECO:0000313" key="3">
    <source>
        <dbReference type="Proteomes" id="UP000308267"/>
    </source>
</evidence>
<reference evidence="2 3" key="1">
    <citation type="journal article" date="2019" name="BMC Genomics">
        <title>New insights from Opisthorchis felineus genome: update on genomics of the epidemiologically important liver flukes.</title>
        <authorList>
            <person name="Ershov N.I."/>
            <person name="Mordvinov V.A."/>
            <person name="Prokhortchouk E.B."/>
            <person name="Pakharukova M.Y."/>
            <person name="Gunbin K.V."/>
            <person name="Ustyantsev K."/>
            <person name="Genaev M.A."/>
            <person name="Blinov A.G."/>
            <person name="Mazur A."/>
            <person name="Boulygina E."/>
            <person name="Tsygankova S."/>
            <person name="Khrameeva E."/>
            <person name="Chekanov N."/>
            <person name="Fan G."/>
            <person name="Xiao A."/>
            <person name="Zhang H."/>
            <person name="Xu X."/>
            <person name="Yang H."/>
            <person name="Solovyev V."/>
            <person name="Lee S.M."/>
            <person name="Liu X."/>
            <person name="Afonnikov D.A."/>
            <person name="Skryabin K.G."/>
        </authorList>
    </citation>
    <scope>NUCLEOTIDE SEQUENCE [LARGE SCALE GENOMIC DNA]</scope>
    <source>
        <strain evidence="2">AK-0245</strain>
        <tissue evidence="2">Whole organism</tissue>
    </source>
</reference>
<evidence type="ECO:0000313" key="2">
    <source>
        <dbReference type="EMBL" id="TGZ52162.1"/>
    </source>
</evidence>
<keyword evidence="3" id="KW-1185">Reference proteome</keyword>
<name>A0A4S2KQK4_OPIFE</name>
<feature type="chain" id="PRO_5020380330" evidence="1">
    <location>
        <begin position="18"/>
        <end position="115"/>
    </location>
</feature>